<dbReference type="Proteomes" id="UP000197019">
    <property type="component" value="Chromosome"/>
</dbReference>
<dbReference type="GO" id="GO:0016987">
    <property type="term" value="F:sigma factor activity"/>
    <property type="evidence" value="ECO:0007669"/>
    <property type="project" value="UniProtKB-KW"/>
</dbReference>
<dbReference type="NCBIfam" id="TIGR02937">
    <property type="entry name" value="sigma70-ECF"/>
    <property type="match status" value="1"/>
</dbReference>
<name>A0A1Z4BYL5_9GAMM</name>
<feature type="domain" description="RNA polymerase sigma-70 region 2" evidence="5">
    <location>
        <begin position="2"/>
        <end position="69"/>
    </location>
</feature>
<dbReference type="OrthoDB" id="9797134at2"/>
<evidence type="ECO:0000259" key="6">
    <source>
        <dbReference type="Pfam" id="PF08281"/>
    </source>
</evidence>
<evidence type="ECO:0000256" key="2">
    <source>
        <dbReference type="ARBA" id="ARBA00023015"/>
    </source>
</evidence>
<evidence type="ECO:0000259" key="5">
    <source>
        <dbReference type="Pfam" id="PF04542"/>
    </source>
</evidence>
<dbReference type="KEGG" id="mpsy:CEK71_09720"/>
<keyword evidence="4" id="KW-0804">Transcription</keyword>
<dbReference type="InterPro" id="IPR007627">
    <property type="entry name" value="RNA_pol_sigma70_r2"/>
</dbReference>
<feature type="domain" description="RNA polymerase sigma factor 70 region 4 type 2" evidence="6">
    <location>
        <begin position="100"/>
        <end position="151"/>
    </location>
</feature>
<dbReference type="Pfam" id="PF08281">
    <property type="entry name" value="Sigma70_r4_2"/>
    <property type="match status" value="1"/>
</dbReference>
<comment type="similarity">
    <text evidence="1">Belongs to the sigma-70 factor family. ECF subfamily.</text>
</comment>
<keyword evidence="3" id="KW-0731">Sigma factor</keyword>
<dbReference type="GO" id="GO:0006352">
    <property type="term" value="P:DNA-templated transcription initiation"/>
    <property type="evidence" value="ECO:0007669"/>
    <property type="project" value="InterPro"/>
</dbReference>
<evidence type="ECO:0000256" key="1">
    <source>
        <dbReference type="ARBA" id="ARBA00010641"/>
    </source>
</evidence>
<evidence type="ECO:0000313" key="8">
    <source>
        <dbReference type="Proteomes" id="UP000197019"/>
    </source>
</evidence>
<protein>
    <submittedName>
        <fullName evidence="7">RNA polymerase subunit sigma-24</fullName>
    </submittedName>
</protein>
<evidence type="ECO:0000313" key="7">
    <source>
        <dbReference type="EMBL" id="ASF46333.1"/>
    </source>
</evidence>
<dbReference type="GO" id="GO:0003677">
    <property type="term" value="F:DNA binding"/>
    <property type="evidence" value="ECO:0007669"/>
    <property type="project" value="InterPro"/>
</dbReference>
<gene>
    <name evidence="7" type="ORF">CEK71_09720</name>
</gene>
<dbReference type="InterPro" id="IPR013324">
    <property type="entry name" value="RNA_pol_sigma_r3/r4-like"/>
</dbReference>
<dbReference type="AlphaFoldDB" id="A0A1Z4BYL5"/>
<dbReference type="PANTHER" id="PTHR43133">
    <property type="entry name" value="RNA POLYMERASE ECF-TYPE SIGMA FACTO"/>
    <property type="match status" value="1"/>
</dbReference>
<keyword evidence="2" id="KW-0805">Transcription regulation</keyword>
<dbReference type="SUPFAM" id="SSF88659">
    <property type="entry name" value="Sigma3 and sigma4 domains of RNA polymerase sigma factors"/>
    <property type="match status" value="1"/>
</dbReference>
<dbReference type="RefSeq" id="WP_088619205.1">
    <property type="nucleotide sequence ID" value="NZ_CP022129.1"/>
</dbReference>
<reference evidence="7 8" key="1">
    <citation type="submission" date="2017-06" db="EMBL/GenBank/DDBJ databases">
        <title>Genome Sequencing of the methanotroph Methylovulum psychrotolerants str. HV10-M2 isolated from a high-altitude environment.</title>
        <authorList>
            <person name="Mateos-Rivera A."/>
        </authorList>
    </citation>
    <scope>NUCLEOTIDE SEQUENCE [LARGE SCALE GENOMIC DNA]</scope>
    <source>
        <strain evidence="7 8">HV10_M2</strain>
    </source>
</reference>
<sequence length="161" mass="18091">MLEHHYHELLNYLLRITDNRDTAADIAQEAFVRVLEAQAAKPETQIREPRAWLFKTAKNIVIDRYRQETVRGYDNVDEIGLLASEACDPVTVIAGQQAAEAVLQIIAQLPPRCKEAFVLYKLVGLPQATIAVRMGISANMVEKHINTGMLACKNCPYARED</sequence>
<dbReference type="SUPFAM" id="SSF88946">
    <property type="entry name" value="Sigma2 domain of RNA polymerase sigma factors"/>
    <property type="match status" value="1"/>
</dbReference>
<evidence type="ECO:0000256" key="3">
    <source>
        <dbReference type="ARBA" id="ARBA00023082"/>
    </source>
</evidence>
<keyword evidence="8" id="KW-1185">Reference proteome</keyword>
<dbReference type="PANTHER" id="PTHR43133:SF63">
    <property type="entry name" value="RNA POLYMERASE SIGMA FACTOR FECI-RELATED"/>
    <property type="match status" value="1"/>
</dbReference>
<dbReference type="Gene3D" id="1.10.10.10">
    <property type="entry name" value="Winged helix-like DNA-binding domain superfamily/Winged helix DNA-binding domain"/>
    <property type="match status" value="1"/>
</dbReference>
<dbReference type="InterPro" id="IPR036388">
    <property type="entry name" value="WH-like_DNA-bd_sf"/>
</dbReference>
<dbReference type="Gene3D" id="1.10.1740.10">
    <property type="match status" value="1"/>
</dbReference>
<dbReference type="InterPro" id="IPR013249">
    <property type="entry name" value="RNA_pol_sigma70_r4_t2"/>
</dbReference>
<proteinExistence type="inferred from homology"/>
<dbReference type="InterPro" id="IPR013325">
    <property type="entry name" value="RNA_pol_sigma_r2"/>
</dbReference>
<organism evidence="7 8">
    <name type="scientific">Methylovulum psychrotolerans</name>
    <dbReference type="NCBI Taxonomy" id="1704499"/>
    <lineage>
        <taxon>Bacteria</taxon>
        <taxon>Pseudomonadati</taxon>
        <taxon>Pseudomonadota</taxon>
        <taxon>Gammaproteobacteria</taxon>
        <taxon>Methylococcales</taxon>
        <taxon>Methylococcaceae</taxon>
        <taxon>Methylovulum</taxon>
    </lineage>
</organism>
<dbReference type="Pfam" id="PF04542">
    <property type="entry name" value="Sigma70_r2"/>
    <property type="match status" value="1"/>
</dbReference>
<dbReference type="InterPro" id="IPR014284">
    <property type="entry name" value="RNA_pol_sigma-70_dom"/>
</dbReference>
<dbReference type="EMBL" id="CP022129">
    <property type="protein sequence ID" value="ASF46333.1"/>
    <property type="molecule type" value="Genomic_DNA"/>
</dbReference>
<dbReference type="InterPro" id="IPR039425">
    <property type="entry name" value="RNA_pol_sigma-70-like"/>
</dbReference>
<accession>A0A1Z4BYL5</accession>
<evidence type="ECO:0000256" key="4">
    <source>
        <dbReference type="ARBA" id="ARBA00023163"/>
    </source>
</evidence>